<keyword evidence="6 7" id="KW-0472">Membrane</keyword>
<keyword evidence="4 7" id="KW-0812">Transmembrane</keyword>
<dbReference type="Pfam" id="PF02397">
    <property type="entry name" value="Bac_transf"/>
    <property type="match status" value="1"/>
</dbReference>
<dbReference type="GO" id="GO:0016020">
    <property type="term" value="C:membrane"/>
    <property type="evidence" value="ECO:0007669"/>
    <property type="project" value="UniProtKB-SubCell"/>
</dbReference>
<dbReference type="Gene3D" id="3.40.50.720">
    <property type="entry name" value="NAD(P)-binding Rossmann-like Domain"/>
    <property type="match status" value="1"/>
</dbReference>
<dbReference type="PANTHER" id="PTHR30576">
    <property type="entry name" value="COLANIC BIOSYNTHESIS UDP-GLUCOSE LIPID CARRIER TRANSFERASE"/>
    <property type="match status" value="1"/>
</dbReference>
<evidence type="ECO:0000256" key="6">
    <source>
        <dbReference type="ARBA" id="ARBA00023136"/>
    </source>
</evidence>
<dbReference type="RefSeq" id="WP_153248161.1">
    <property type="nucleotide sequence ID" value="NZ_CP044205.1"/>
</dbReference>
<dbReference type="InterPro" id="IPR017473">
    <property type="entry name" value="Undecaprenyl-P_gluc_Ptfrase"/>
</dbReference>
<evidence type="ECO:0000313" key="10">
    <source>
        <dbReference type="Proteomes" id="UP000325755"/>
    </source>
</evidence>
<dbReference type="OrthoDB" id="9808602at2"/>
<dbReference type="EC" id="2.7.8.31" evidence="9"/>
<evidence type="ECO:0000259" key="8">
    <source>
        <dbReference type="Pfam" id="PF02397"/>
    </source>
</evidence>
<accession>A0A5Q0BF87</accession>
<dbReference type="KEGG" id="mmob:F6R98_05635"/>
<keyword evidence="10" id="KW-1185">Reference proteome</keyword>
<evidence type="ECO:0000256" key="1">
    <source>
        <dbReference type="ARBA" id="ARBA00004141"/>
    </source>
</evidence>
<evidence type="ECO:0000313" key="9">
    <source>
        <dbReference type="EMBL" id="QFY42179.1"/>
    </source>
</evidence>
<dbReference type="Pfam" id="PF13727">
    <property type="entry name" value="CoA_binding_3"/>
    <property type="match status" value="1"/>
</dbReference>
<keyword evidence="5 7" id="KW-1133">Transmembrane helix</keyword>
<evidence type="ECO:0000256" key="4">
    <source>
        <dbReference type="ARBA" id="ARBA00022692"/>
    </source>
</evidence>
<proteinExistence type="inferred from homology"/>
<feature type="transmembrane region" description="Helical" evidence="7">
    <location>
        <begin position="42"/>
        <end position="60"/>
    </location>
</feature>
<dbReference type="Proteomes" id="UP000325755">
    <property type="component" value="Chromosome"/>
</dbReference>
<feature type="transmembrane region" description="Helical" evidence="7">
    <location>
        <begin position="104"/>
        <end position="126"/>
    </location>
</feature>
<gene>
    <name evidence="9" type="ORF">F6R98_05635</name>
</gene>
<dbReference type="NCBIfam" id="TIGR03023">
    <property type="entry name" value="WcaJ_sugtrans"/>
    <property type="match status" value="1"/>
</dbReference>
<dbReference type="PANTHER" id="PTHR30576:SF0">
    <property type="entry name" value="UNDECAPRENYL-PHOSPHATE N-ACETYLGALACTOSAMINYL 1-PHOSPHATE TRANSFERASE-RELATED"/>
    <property type="match status" value="1"/>
</dbReference>
<dbReference type="GO" id="GO:0089702">
    <property type="term" value="F:undecaprenyl-phosphate glucose phosphotransferase activity"/>
    <property type="evidence" value="ECO:0007669"/>
    <property type="project" value="UniProtKB-EC"/>
</dbReference>
<comment type="similarity">
    <text evidence="2">Belongs to the bacterial sugar transferase family.</text>
</comment>
<keyword evidence="3 9" id="KW-0808">Transferase</keyword>
<dbReference type="InterPro" id="IPR017475">
    <property type="entry name" value="EPS_sugar_tfrase"/>
</dbReference>
<organism evidence="9 10">
    <name type="scientific">Candidatus Methylospira mobilis</name>
    <dbReference type="NCBI Taxonomy" id="1808979"/>
    <lineage>
        <taxon>Bacteria</taxon>
        <taxon>Pseudomonadati</taxon>
        <taxon>Pseudomonadota</taxon>
        <taxon>Gammaproteobacteria</taxon>
        <taxon>Methylococcales</taxon>
        <taxon>Methylococcaceae</taxon>
        <taxon>Candidatus Methylospira</taxon>
    </lineage>
</organism>
<feature type="domain" description="Bacterial sugar transferase" evidence="8">
    <location>
        <begin position="276"/>
        <end position="457"/>
    </location>
</feature>
<dbReference type="EMBL" id="CP044205">
    <property type="protein sequence ID" value="QFY42179.1"/>
    <property type="molecule type" value="Genomic_DNA"/>
</dbReference>
<sequence length="466" mass="53142">MMLRFADALVWLLAGELAALLYFGSLLHDAHLNAYGNIYQTMAYVCPVMSWLASPVSGQYRSGWYDEGVFVIYSRILIGAIATAGCGIIFVYMIHQSHGLSRGWVGITLLLVFLMSSLLRVLILTVESRTGRWRHGVLRHNGKLRRIAILGCGRTASTLVQEVMRNPDTGYRIEAVLCGFADAHMHLMPGARMLQTLEQFEVFIYKHHVREVWLMPDAEQPYNWDEVITRLENTAAVLCWFPGMPKYVTQKFALRAGAVSFELNSAAMDSDGILHKAIFDYLFSMAVLLTLSPLLLVIALVVRFSSPGPVLFKQLRHGIGGKPFTCLKFRTMTLHKESGAVTQASRNDPRMTTVGRFLRNTSLDELPQFINVLMGDMSVVGPRPHAVEHNDYYSKEIMRYMSRHKVKPGITGWAQINGCRGRTETLDKMQRRVEFDIYYMRNWSFWRDMKIVFWTAFRGWTGKNVY</sequence>
<dbReference type="InParanoid" id="A0A5Q0BF87"/>
<dbReference type="InterPro" id="IPR003362">
    <property type="entry name" value="Bact_transf"/>
</dbReference>
<feature type="transmembrane region" description="Helical" evidence="7">
    <location>
        <begin position="72"/>
        <end position="92"/>
    </location>
</feature>
<evidence type="ECO:0000256" key="3">
    <source>
        <dbReference type="ARBA" id="ARBA00022679"/>
    </source>
</evidence>
<evidence type="ECO:0000256" key="2">
    <source>
        <dbReference type="ARBA" id="ARBA00006464"/>
    </source>
</evidence>
<dbReference type="FunCoup" id="A0A5Q0BF87">
    <property type="interactions" value="165"/>
</dbReference>
<evidence type="ECO:0000256" key="7">
    <source>
        <dbReference type="SAM" id="Phobius"/>
    </source>
</evidence>
<name>A0A5Q0BF87_9GAMM</name>
<comment type="subcellular location">
    <subcellularLocation>
        <location evidence="1">Membrane</location>
        <topology evidence="1">Multi-pass membrane protein</topology>
    </subcellularLocation>
</comment>
<reference evidence="9 10" key="1">
    <citation type="submission" date="2019-09" db="EMBL/GenBank/DDBJ databases">
        <title>Ecophysiology of the spiral-shaped methanotroph Methylospira mobilis as revealed by the complete genome sequence.</title>
        <authorList>
            <person name="Oshkin I.Y."/>
            <person name="Dedysh S.N."/>
            <person name="Miroshnikov K."/>
            <person name="Danilova O.V."/>
            <person name="Hakobyan A."/>
            <person name="Liesack W."/>
        </authorList>
    </citation>
    <scope>NUCLEOTIDE SEQUENCE [LARGE SCALE GENOMIC DNA]</scope>
    <source>
        <strain evidence="9 10">Shm1</strain>
    </source>
</reference>
<protein>
    <submittedName>
        <fullName evidence="9">Undecaprenyl-phosphate glucose phosphotransferase</fullName>
        <ecNumber evidence="9">2.7.8.31</ecNumber>
    </submittedName>
</protein>
<evidence type="ECO:0000256" key="5">
    <source>
        <dbReference type="ARBA" id="ARBA00022989"/>
    </source>
</evidence>
<dbReference type="AlphaFoldDB" id="A0A5Q0BF87"/>
<feature type="transmembrane region" description="Helical" evidence="7">
    <location>
        <begin position="278"/>
        <end position="302"/>
    </location>
</feature>
<dbReference type="NCBIfam" id="TIGR03025">
    <property type="entry name" value="EPS_sugtrans"/>
    <property type="match status" value="1"/>
</dbReference>